<accession>A0A9D4E082</accession>
<evidence type="ECO:0000313" key="1">
    <source>
        <dbReference type="EMBL" id="KAH3770737.1"/>
    </source>
</evidence>
<organism evidence="2 3">
    <name type="scientific">Dreissena polymorpha</name>
    <name type="common">Zebra mussel</name>
    <name type="synonym">Mytilus polymorpha</name>
    <dbReference type="NCBI Taxonomy" id="45954"/>
    <lineage>
        <taxon>Eukaryota</taxon>
        <taxon>Metazoa</taxon>
        <taxon>Spiralia</taxon>
        <taxon>Lophotrochozoa</taxon>
        <taxon>Mollusca</taxon>
        <taxon>Bivalvia</taxon>
        <taxon>Autobranchia</taxon>
        <taxon>Heteroconchia</taxon>
        <taxon>Euheterodonta</taxon>
        <taxon>Imparidentia</taxon>
        <taxon>Neoheterodontei</taxon>
        <taxon>Myida</taxon>
        <taxon>Dreissenoidea</taxon>
        <taxon>Dreissenidae</taxon>
        <taxon>Dreissena</taxon>
    </lineage>
</organism>
<evidence type="ECO:0000313" key="3">
    <source>
        <dbReference type="Proteomes" id="UP000828390"/>
    </source>
</evidence>
<name>A0A9D4E082_DREPO</name>
<dbReference type="EMBL" id="JAIWYP010000009">
    <property type="protein sequence ID" value="KAH3770738.1"/>
    <property type="molecule type" value="Genomic_DNA"/>
</dbReference>
<sequence length="79" mass="9166">MSQIPNHQMHSSETILSGNTRSWLVLNVQYQFLLPIIPTKTLMCSDSKELYWIWEWADHRFNGTVCERTVAVGISNDNI</sequence>
<gene>
    <name evidence="1" type="ORF">DPMN_172030</name>
    <name evidence="2" type="ORF">DPMN_172031</name>
</gene>
<reference evidence="2" key="1">
    <citation type="journal article" date="2019" name="bioRxiv">
        <title>The Genome of the Zebra Mussel, Dreissena polymorpha: A Resource for Invasive Species Research.</title>
        <authorList>
            <person name="McCartney M.A."/>
            <person name="Auch B."/>
            <person name="Kono T."/>
            <person name="Mallez S."/>
            <person name="Zhang Y."/>
            <person name="Obille A."/>
            <person name="Becker A."/>
            <person name="Abrahante J.E."/>
            <person name="Garbe J."/>
            <person name="Badalamenti J.P."/>
            <person name="Herman A."/>
            <person name="Mangelson H."/>
            <person name="Liachko I."/>
            <person name="Sullivan S."/>
            <person name="Sone E.D."/>
            <person name="Koren S."/>
            <person name="Silverstein K.A.T."/>
            <person name="Beckman K.B."/>
            <person name="Gohl D.M."/>
        </authorList>
    </citation>
    <scope>NUCLEOTIDE SEQUENCE</scope>
    <source>
        <strain evidence="2">Duluth1</strain>
        <tissue evidence="2">Whole animal</tissue>
    </source>
</reference>
<dbReference type="AlphaFoldDB" id="A0A9D4E082"/>
<comment type="caution">
    <text evidence="2">The sequence shown here is derived from an EMBL/GenBank/DDBJ whole genome shotgun (WGS) entry which is preliminary data.</text>
</comment>
<dbReference type="Proteomes" id="UP000828390">
    <property type="component" value="Unassembled WGS sequence"/>
</dbReference>
<proteinExistence type="predicted"/>
<keyword evidence="3" id="KW-1185">Reference proteome</keyword>
<protein>
    <submittedName>
        <fullName evidence="2">Uncharacterized protein</fullName>
    </submittedName>
</protein>
<evidence type="ECO:0000313" key="2">
    <source>
        <dbReference type="EMBL" id="KAH3770738.1"/>
    </source>
</evidence>
<reference evidence="2" key="2">
    <citation type="submission" date="2020-11" db="EMBL/GenBank/DDBJ databases">
        <authorList>
            <person name="McCartney M.A."/>
            <person name="Auch B."/>
            <person name="Kono T."/>
            <person name="Mallez S."/>
            <person name="Becker A."/>
            <person name="Gohl D.M."/>
            <person name="Silverstein K.A.T."/>
            <person name="Koren S."/>
            <person name="Bechman K.B."/>
            <person name="Herman A."/>
            <person name="Abrahante J.E."/>
            <person name="Garbe J."/>
        </authorList>
    </citation>
    <scope>NUCLEOTIDE SEQUENCE</scope>
    <source>
        <strain evidence="2">Duluth1</strain>
        <tissue evidence="2">Whole animal</tissue>
    </source>
</reference>
<dbReference type="EMBL" id="JAIWYP010000009">
    <property type="protein sequence ID" value="KAH3770737.1"/>
    <property type="molecule type" value="Genomic_DNA"/>
</dbReference>